<evidence type="ECO:0000313" key="1">
    <source>
        <dbReference type="EMBL" id="KAI8439804.1"/>
    </source>
</evidence>
<name>A0ACC0KTB5_CHOFU</name>
<proteinExistence type="predicted"/>
<gene>
    <name evidence="1" type="ORF">MSG28_013477</name>
</gene>
<accession>A0ACC0KTB5</accession>
<dbReference type="Proteomes" id="UP001064048">
    <property type="component" value="Chromosome 23"/>
</dbReference>
<sequence>MDLNLSRMRGIVPLVDCSTALPNSISKQFFCRKITQTILRPNQTPEVRITRGCGWVKSKKECYSADNKDRLETVCQCFGDMCNAASALRDVKLTVLAALAAIFVSFRRTAILCYECNSVNNSMCLDPTIYDKESLNKYLRVTECAEGVQSTAEVDERQRGPKEVRATTGMSCAKKTCRPHLLQSPLSSYHRPLYRAGEDSVTRLPIETLNLKPLSQDKEWSPETHVGVEATGVGSLDQGLLASTSSEERAIRRVVGRWGAEWLS</sequence>
<keyword evidence="2" id="KW-1185">Reference proteome</keyword>
<dbReference type="EMBL" id="CM046123">
    <property type="protein sequence ID" value="KAI8439804.1"/>
    <property type="molecule type" value="Genomic_DNA"/>
</dbReference>
<protein>
    <submittedName>
        <fullName evidence="1">Uncharacterized protein</fullName>
    </submittedName>
</protein>
<evidence type="ECO:0000313" key="2">
    <source>
        <dbReference type="Proteomes" id="UP001064048"/>
    </source>
</evidence>
<reference evidence="1 2" key="1">
    <citation type="journal article" date="2022" name="Genome Biol. Evol.">
        <title>The Spruce Budworm Genome: Reconstructing the Evolutionary History of Antifreeze Proteins.</title>
        <authorList>
            <person name="Beliveau C."/>
            <person name="Gagne P."/>
            <person name="Picq S."/>
            <person name="Vernygora O."/>
            <person name="Keeling C.I."/>
            <person name="Pinkney K."/>
            <person name="Doucet D."/>
            <person name="Wen F."/>
            <person name="Johnston J.S."/>
            <person name="Maaroufi H."/>
            <person name="Boyle B."/>
            <person name="Laroche J."/>
            <person name="Dewar K."/>
            <person name="Juretic N."/>
            <person name="Blackburn G."/>
            <person name="Nisole A."/>
            <person name="Brunet B."/>
            <person name="Brandao M."/>
            <person name="Lumley L."/>
            <person name="Duan J."/>
            <person name="Quan G."/>
            <person name="Lucarotti C.J."/>
            <person name="Roe A.D."/>
            <person name="Sperling F.A.H."/>
            <person name="Levesque R.C."/>
            <person name="Cusson M."/>
        </authorList>
    </citation>
    <scope>NUCLEOTIDE SEQUENCE [LARGE SCALE GENOMIC DNA]</scope>
    <source>
        <strain evidence="1">Glfc:IPQL:Cfum</strain>
    </source>
</reference>
<organism evidence="1 2">
    <name type="scientific">Choristoneura fumiferana</name>
    <name type="common">Spruce budworm moth</name>
    <name type="synonym">Archips fumiferana</name>
    <dbReference type="NCBI Taxonomy" id="7141"/>
    <lineage>
        <taxon>Eukaryota</taxon>
        <taxon>Metazoa</taxon>
        <taxon>Ecdysozoa</taxon>
        <taxon>Arthropoda</taxon>
        <taxon>Hexapoda</taxon>
        <taxon>Insecta</taxon>
        <taxon>Pterygota</taxon>
        <taxon>Neoptera</taxon>
        <taxon>Endopterygota</taxon>
        <taxon>Lepidoptera</taxon>
        <taxon>Glossata</taxon>
        <taxon>Ditrysia</taxon>
        <taxon>Tortricoidea</taxon>
        <taxon>Tortricidae</taxon>
        <taxon>Tortricinae</taxon>
        <taxon>Choristoneura</taxon>
    </lineage>
</organism>
<comment type="caution">
    <text evidence="1">The sequence shown here is derived from an EMBL/GenBank/DDBJ whole genome shotgun (WGS) entry which is preliminary data.</text>
</comment>